<organism evidence="2 3">
    <name type="scientific">Thalassobius vesicularis</name>
    <dbReference type="NCBI Taxonomy" id="1294297"/>
    <lineage>
        <taxon>Bacteria</taxon>
        <taxon>Pseudomonadati</taxon>
        <taxon>Pseudomonadota</taxon>
        <taxon>Alphaproteobacteria</taxon>
        <taxon>Rhodobacterales</taxon>
        <taxon>Roseobacteraceae</taxon>
        <taxon>Thalassovita</taxon>
    </lineage>
</organism>
<dbReference type="EMBL" id="SSMD01000030">
    <property type="protein sequence ID" value="THD70746.1"/>
    <property type="molecule type" value="Genomic_DNA"/>
</dbReference>
<accession>A0A4S3M6L8</accession>
<sequence>TPQAVARMEKELARLQEGITQIQDTYGQDHLQLTVLRGYVAKLLGNARVLRYLMQTRPEFLSEFQTIAEMDTVVPAEAD</sequence>
<dbReference type="InterPro" id="IPR011111">
    <property type="entry name" value="Plasmid_RepB"/>
</dbReference>
<dbReference type="Proteomes" id="UP000306113">
    <property type="component" value="Unassembled WGS sequence"/>
</dbReference>
<gene>
    <name evidence="2" type="ORF">E7681_18645</name>
</gene>
<evidence type="ECO:0000313" key="3">
    <source>
        <dbReference type="Proteomes" id="UP000306113"/>
    </source>
</evidence>
<protein>
    <submittedName>
        <fullName evidence="2">Chromosome partitioning protein ParB</fullName>
    </submittedName>
</protein>
<dbReference type="AlphaFoldDB" id="A0A4S3M6L8"/>
<proteinExistence type="predicted"/>
<reference evidence="2 3" key="1">
    <citation type="submission" date="2019-04" db="EMBL/GenBank/DDBJ databases">
        <title>Draft genome sequence of Youngimonas vesicularis.</title>
        <authorList>
            <person name="Hameed A."/>
        </authorList>
    </citation>
    <scope>NUCLEOTIDE SEQUENCE [LARGE SCALE GENOMIC DNA]</scope>
    <source>
        <strain evidence="2 3">CC-AMW-E</strain>
    </source>
</reference>
<feature type="domain" description="RepB plasmid partition" evidence="1">
    <location>
        <begin position="1"/>
        <end position="64"/>
    </location>
</feature>
<keyword evidence="3" id="KW-1185">Reference proteome</keyword>
<evidence type="ECO:0000259" key="1">
    <source>
        <dbReference type="Pfam" id="PF07506"/>
    </source>
</evidence>
<feature type="non-terminal residue" evidence="2">
    <location>
        <position position="1"/>
    </location>
</feature>
<name>A0A4S3M6L8_9RHOB</name>
<dbReference type="RefSeq" id="WP_281277673.1">
    <property type="nucleotide sequence ID" value="NZ_SSMD01000030.1"/>
</dbReference>
<comment type="caution">
    <text evidence="2">The sequence shown here is derived from an EMBL/GenBank/DDBJ whole genome shotgun (WGS) entry which is preliminary data.</text>
</comment>
<evidence type="ECO:0000313" key="2">
    <source>
        <dbReference type="EMBL" id="THD70746.1"/>
    </source>
</evidence>
<dbReference type="Pfam" id="PF07506">
    <property type="entry name" value="RepB"/>
    <property type="match status" value="1"/>
</dbReference>